<name>A0A6L9SE34_9ACTN</name>
<proteinExistence type="predicted"/>
<evidence type="ECO:0000313" key="1">
    <source>
        <dbReference type="EMBL" id="NEE03645.1"/>
    </source>
</evidence>
<evidence type="ECO:0000313" key="2">
    <source>
        <dbReference type="Proteomes" id="UP000475214"/>
    </source>
</evidence>
<dbReference type="AlphaFoldDB" id="A0A6L9SE34"/>
<dbReference type="RefSeq" id="WP_163743489.1">
    <property type="nucleotide sequence ID" value="NZ_JAAGOA010000024.1"/>
</dbReference>
<keyword evidence="2" id="KW-1185">Reference proteome</keyword>
<comment type="caution">
    <text evidence="1">The sequence shown here is derived from an EMBL/GenBank/DDBJ whole genome shotgun (WGS) entry which is preliminary data.</text>
</comment>
<sequence length="93" mass="10577">MTAIAVAMLAIVLLATAILALVGAVHELTRTRRGRRWLRRRRYRMQVRTELLGELVAHGLRIGRRAVAERLTRPVPVRLPRPEVVVSEHAISR</sequence>
<dbReference type="EMBL" id="JAAGOA010000024">
    <property type="protein sequence ID" value="NEE03645.1"/>
    <property type="molecule type" value="Genomic_DNA"/>
</dbReference>
<protein>
    <submittedName>
        <fullName evidence="1">Uncharacterized protein</fullName>
    </submittedName>
</protein>
<gene>
    <name evidence="1" type="ORF">G1H10_26100</name>
</gene>
<reference evidence="1 2" key="1">
    <citation type="submission" date="2020-02" db="EMBL/GenBank/DDBJ databases">
        <authorList>
            <person name="Li X.-J."/>
            <person name="Han X.-M."/>
        </authorList>
    </citation>
    <scope>NUCLEOTIDE SEQUENCE [LARGE SCALE GENOMIC DNA]</scope>
    <source>
        <strain evidence="1 2">CCTCC AB 2017055</strain>
    </source>
</reference>
<accession>A0A6L9SE34</accession>
<organism evidence="1 2">
    <name type="scientific">Phytoactinopolyspora halotolerans</name>
    <dbReference type="NCBI Taxonomy" id="1981512"/>
    <lineage>
        <taxon>Bacteria</taxon>
        <taxon>Bacillati</taxon>
        <taxon>Actinomycetota</taxon>
        <taxon>Actinomycetes</taxon>
        <taxon>Jiangellales</taxon>
        <taxon>Jiangellaceae</taxon>
        <taxon>Phytoactinopolyspora</taxon>
    </lineage>
</organism>
<dbReference type="Proteomes" id="UP000475214">
    <property type="component" value="Unassembled WGS sequence"/>
</dbReference>